<sequence length="161" mass="17666">MHCWPRVLAAGRGPHRTADGWISVLPYTRRDWENFFADVDTAAVSPGPRFAAPAAETAGPDELMASLSAVLATKSTQHWIGYCGRHGIAAERLFRLDAATTDPYVRERHLLVDANIRRKAPTATSARPLASRQPVPVSGGTRPEPGRTPARCSRNWVWTGR</sequence>
<evidence type="ECO:0000313" key="3">
    <source>
        <dbReference type="Proteomes" id="UP001500689"/>
    </source>
</evidence>
<gene>
    <name evidence="2" type="ORF">GCM10022222_82200</name>
</gene>
<accession>A0ABP6YMG9</accession>
<name>A0ABP6YMG9_9PSEU</name>
<reference evidence="3" key="1">
    <citation type="journal article" date="2019" name="Int. J. Syst. Evol. Microbiol.">
        <title>The Global Catalogue of Microorganisms (GCM) 10K type strain sequencing project: providing services to taxonomists for standard genome sequencing and annotation.</title>
        <authorList>
            <consortium name="The Broad Institute Genomics Platform"/>
            <consortium name="The Broad Institute Genome Sequencing Center for Infectious Disease"/>
            <person name="Wu L."/>
            <person name="Ma J."/>
        </authorList>
    </citation>
    <scope>NUCLEOTIDE SEQUENCE [LARGE SCALE GENOMIC DNA]</scope>
    <source>
        <strain evidence="3">JCM 16898</strain>
    </source>
</reference>
<dbReference type="EMBL" id="BAAAZN010000030">
    <property type="protein sequence ID" value="GAA3585140.1"/>
    <property type="molecule type" value="Genomic_DNA"/>
</dbReference>
<dbReference type="InterPro" id="IPR023606">
    <property type="entry name" value="CoA-Trfase_III_dom_1_sf"/>
</dbReference>
<protein>
    <submittedName>
        <fullName evidence="2">Uncharacterized protein</fullName>
    </submittedName>
</protein>
<dbReference type="Proteomes" id="UP001500689">
    <property type="component" value="Unassembled WGS sequence"/>
</dbReference>
<comment type="caution">
    <text evidence="2">The sequence shown here is derived from an EMBL/GenBank/DDBJ whole genome shotgun (WGS) entry which is preliminary data.</text>
</comment>
<feature type="region of interest" description="Disordered" evidence="1">
    <location>
        <begin position="121"/>
        <end position="161"/>
    </location>
</feature>
<dbReference type="Pfam" id="PF02515">
    <property type="entry name" value="CoA_transf_3"/>
    <property type="match status" value="1"/>
</dbReference>
<organism evidence="2 3">
    <name type="scientific">Amycolatopsis ultiminotia</name>
    <dbReference type="NCBI Taxonomy" id="543629"/>
    <lineage>
        <taxon>Bacteria</taxon>
        <taxon>Bacillati</taxon>
        <taxon>Actinomycetota</taxon>
        <taxon>Actinomycetes</taxon>
        <taxon>Pseudonocardiales</taxon>
        <taxon>Pseudonocardiaceae</taxon>
        <taxon>Amycolatopsis</taxon>
    </lineage>
</organism>
<evidence type="ECO:0000313" key="2">
    <source>
        <dbReference type="EMBL" id="GAA3585140.1"/>
    </source>
</evidence>
<proteinExistence type="predicted"/>
<dbReference type="Gene3D" id="3.40.50.10540">
    <property type="entry name" value="Crotonobetainyl-coa:carnitine coa-transferase, domain 1"/>
    <property type="match status" value="1"/>
</dbReference>
<dbReference type="InterPro" id="IPR044855">
    <property type="entry name" value="CoA-Trfase_III_dom3_sf"/>
</dbReference>
<dbReference type="RefSeq" id="WP_425548851.1">
    <property type="nucleotide sequence ID" value="NZ_BAAAZN010000030.1"/>
</dbReference>
<evidence type="ECO:0000256" key="1">
    <source>
        <dbReference type="SAM" id="MobiDB-lite"/>
    </source>
</evidence>
<dbReference type="SUPFAM" id="SSF89796">
    <property type="entry name" value="CoA-transferase family III (CaiB/BaiF)"/>
    <property type="match status" value="1"/>
</dbReference>
<dbReference type="InterPro" id="IPR003673">
    <property type="entry name" value="CoA-Trfase_fam_III"/>
</dbReference>
<dbReference type="Gene3D" id="3.30.1540.10">
    <property type="entry name" value="formyl-coa transferase, domain 3"/>
    <property type="match status" value="1"/>
</dbReference>
<keyword evidence="3" id="KW-1185">Reference proteome</keyword>